<reference evidence="3" key="1">
    <citation type="journal article" date="2023" name="Int. J. Syst. Evol. Microbiol.">
        <title>Mesoterricola silvestris gen. nov., sp. nov., Mesoterricola sediminis sp. nov., Geothrix oryzae sp. nov., Geothrix edaphica sp. nov., Geothrix rubra sp. nov., and Geothrix limicola sp. nov., six novel members of Acidobacteriota isolated from soils.</title>
        <authorList>
            <person name="Itoh H."/>
            <person name="Sugisawa Y."/>
            <person name="Mise K."/>
            <person name="Xu Z."/>
            <person name="Kuniyasu M."/>
            <person name="Ushijima N."/>
            <person name="Kawano K."/>
            <person name="Kobayashi E."/>
            <person name="Shiratori Y."/>
            <person name="Masuda Y."/>
            <person name="Senoo K."/>
        </authorList>
    </citation>
    <scope>NUCLEOTIDE SEQUENCE</scope>
    <source>
        <strain evidence="3">W786</strain>
    </source>
</reference>
<gene>
    <name evidence="3" type="ORF">METESE_09220</name>
</gene>
<evidence type="ECO:0000256" key="1">
    <source>
        <dbReference type="ARBA" id="ARBA00022801"/>
    </source>
</evidence>
<protein>
    <recommendedName>
        <fullName evidence="2">Serine aminopeptidase S33 domain-containing protein</fullName>
    </recommendedName>
</protein>
<dbReference type="Proteomes" id="UP001228113">
    <property type="component" value="Chromosome"/>
</dbReference>
<name>A0AA48KBC3_9BACT</name>
<evidence type="ECO:0000313" key="4">
    <source>
        <dbReference type="Proteomes" id="UP001228113"/>
    </source>
</evidence>
<accession>A0AA48KBC3</accession>
<dbReference type="EMBL" id="AP027081">
    <property type="protein sequence ID" value="BDU75964.1"/>
    <property type="molecule type" value="Genomic_DNA"/>
</dbReference>
<proteinExistence type="predicted"/>
<dbReference type="PANTHER" id="PTHR22946:SF9">
    <property type="entry name" value="POLYKETIDE TRANSFERASE AF380"/>
    <property type="match status" value="1"/>
</dbReference>
<evidence type="ECO:0000259" key="2">
    <source>
        <dbReference type="Pfam" id="PF12146"/>
    </source>
</evidence>
<dbReference type="Pfam" id="PF12146">
    <property type="entry name" value="Hydrolase_4"/>
    <property type="match status" value="1"/>
</dbReference>
<dbReference type="AlphaFoldDB" id="A0AA48KBC3"/>
<dbReference type="KEGG" id="msea:METESE_09220"/>
<dbReference type="PANTHER" id="PTHR22946">
    <property type="entry name" value="DIENELACTONE HYDROLASE DOMAIN-CONTAINING PROTEIN-RELATED"/>
    <property type="match status" value="1"/>
</dbReference>
<evidence type="ECO:0000313" key="3">
    <source>
        <dbReference type="EMBL" id="BDU75964.1"/>
    </source>
</evidence>
<keyword evidence="1" id="KW-0378">Hydrolase</keyword>
<sequence>MRKATLFLLPAILGAAQPAVKDVTLTAADGYVLKGTFVMPAQKGPRPVVILAHQFRADRSAWKPLADDLNARGIATFALDLRGHGQSTSRDGKTVAVTGDFAASSQLVGFAEIPADLHLAALWVRKQHGVDGRRLALAGSSIGAYTALAAAPSIRPVAVLALSPAGGWGDKPAERLVAAAHKARAAVYVWASEEDPDAFANATALKPVFGVYARVVPGREHGFDYLPGNRDTMAGWLAEVLRRPARVAAKPATEVPQPAAEKP</sequence>
<feature type="domain" description="Serine aminopeptidase S33" evidence="2">
    <location>
        <begin position="45"/>
        <end position="193"/>
    </location>
</feature>
<keyword evidence="4" id="KW-1185">Reference proteome</keyword>
<dbReference type="InterPro" id="IPR022742">
    <property type="entry name" value="Hydrolase_4"/>
</dbReference>
<dbReference type="InterPro" id="IPR029058">
    <property type="entry name" value="AB_hydrolase_fold"/>
</dbReference>
<dbReference type="RefSeq" id="WP_243331528.1">
    <property type="nucleotide sequence ID" value="NZ_AP027081.1"/>
</dbReference>
<dbReference type="Gene3D" id="3.40.50.1820">
    <property type="entry name" value="alpha/beta hydrolase"/>
    <property type="match status" value="1"/>
</dbReference>
<organism evidence="3 4">
    <name type="scientific">Mesoterricola sediminis</name>
    <dbReference type="NCBI Taxonomy" id="2927980"/>
    <lineage>
        <taxon>Bacteria</taxon>
        <taxon>Pseudomonadati</taxon>
        <taxon>Acidobacteriota</taxon>
        <taxon>Holophagae</taxon>
        <taxon>Holophagales</taxon>
        <taxon>Holophagaceae</taxon>
        <taxon>Mesoterricola</taxon>
    </lineage>
</organism>
<dbReference type="SUPFAM" id="SSF53474">
    <property type="entry name" value="alpha/beta-Hydrolases"/>
    <property type="match status" value="1"/>
</dbReference>
<dbReference type="InterPro" id="IPR050261">
    <property type="entry name" value="FrsA_esterase"/>
</dbReference>
<dbReference type="GO" id="GO:0052689">
    <property type="term" value="F:carboxylic ester hydrolase activity"/>
    <property type="evidence" value="ECO:0007669"/>
    <property type="project" value="UniProtKB-ARBA"/>
</dbReference>